<dbReference type="Pfam" id="PF03641">
    <property type="entry name" value="Lysine_decarbox"/>
    <property type="match status" value="1"/>
</dbReference>
<evidence type="ECO:0000313" key="4">
    <source>
        <dbReference type="EMBL" id="RZF60999.1"/>
    </source>
</evidence>
<dbReference type="EMBL" id="SGIS01000041">
    <property type="protein sequence ID" value="RZF60999.1"/>
    <property type="molecule type" value="Genomic_DNA"/>
</dbReference>
<organism evidence="4 5">
    <name type="scientific">Sphingomonas populi</name>
    <dbReference type="NCBI Taxonomy" id="2484750"/>
    <lineage>
        <taxon>Bacteria</taxon>
        <taxon>Pseudomonadati</taxon>
        <taxon>Pseudomonadota</taxon>
        <taxon>Alphaproteobacteria</taxon>
        <taxon>Sphingomonadales</taxon>
        <taxon>Sphingomonadaceae</taxon>
        <taxon>Sphingomonas</taxon>
    </lineage>
</organism>
<comment type="caution">
    <text evidence="4">The sequence shown here is derived from an EMBL/GenBank/DDBJ whole genome shotgun (WGS) entry which is preliminary data.</text>
</comment>
<keyword evidence="3" id="KW-0203">Cytokinin biosynthesis</keyword>
<dbReference type="RefSeq" id="WP_130159880.1">
    <property type="nucleotide sequence ID" value="NZ_SGIS01000041.1"/>
</dbReference>
<dbReference type="GO" id="GO:0009691">
    <property type="term" value="P:cytokinin biosynthetic process"/>
    <property type="evidence" value="ECO:0007669"/>
    <property type="project" value="UniProtKB-UniRule"/>
</dbReference>
<evidence type="ECO:0000256" key="1">
    <source>
        <dbReference type="ARBA" id="ARBA00000274"/>
    </source>
</evidence>
<name>A0A4Q6XVP5_9SPHN</name>
<accession>A0A4Q6XVP5</accession>
<dbReference type="SUPFAM" id="SSF102405">
    <property type="entry name" value="MCP/YpsA-like"/>
    <property type="match status" value="1"/>
</dbReference>
<dbReference type="AlphaFoldDB" id="A0A4Q6XVP5"/>
<dbReference type="GO" id="GO:0005829">
    <property type="term" value="C:cytosol"/>
    <property type="evidence" value="ECO:0007669"/>
    <property type="project" value="TreeGrafter"/>
</dbReference>
<proteinExistence type="inferred from homology"/>
<dbReference type="InterPro" id="IPR005269">
    <property type="entry name" value="LOG"/>
</dbReference>
<evidence type="ECO:0000313" key="5">
    <source>
        <dbReference type="Proteomes" id="UP000292085"/>
    </source>
</evidence>
<evidence type="ECO:0000256" key="3">
    <source>
        <dbReference type="RuleBase" id="RU363015"/>
    </source>
</evidence>
<gene>
    <name evidence="4" type="ORF">EWE75_20060</name>
</gene>
<dbReference type="GO" id="GO:0008714">
    <property type="term" value="F:AMP nucleosidase activity"/>
    <property type="evidence" value="ECO:0007669"/>
    <property type="project" value="UniProtKB-EC"/>
</dbReference>
<keyword evidence="5" id="KW-1185">Reference proteome</keyword>
<sequence>MKRLAVYCGSASPADPVYIDSARAVGRALAERGIGVVYGGGRLGLMGAVADGALEAGGEVIGIIPTALVSAEVAHRGCTDLRVVETMHQRKQAFTDLSDGFINLPGGTGTMDELWEALSWAQIGYHAKPVGLLNVAGYYDHLIAFVAKMGEVGFLRPQHQRVLIVDDTLDGLLAQMAAHEPIETITKMRKADL</sequence>
<evidence type="ECO:0000256" key="2">
    <source>
        <dbReference type="ARBA" id="ARBA00006763"/>
    </source>
</evidence>
<dbReference type="PANTHER" id="PTHR31223:SF70">
    <property type="entry name" value="LOG FAMILY PROTEIN YJL055W"/>
    <property type="match status" value="1"/>
</dbReference>
<dbReference type="InterPro" id="IPR031100">
    <property type="entry name" value="LOG_fam"/>
</dbReference>
<dbReference type="PANTHER" id="PTHR31223">
    <property type="entry name" value="LOG FAMILY PROTEIN YJL055W"/>
    <property type="match status" value="1"/>
</dbReference>
<dbReference type="NCBIfam" id="TIGR00730">
    <property type="entry name" value="Rossman fold protein, TIGR00730 family"/>
    <property type="match status" value="1"/>
</dbReference>
<dbReference type="Gene3D" id="3.40.50.450">
    <property type="match status" value="1"/>
</dbReference>
<dbReference type="Proteomes" id="UP000292085">
    <property type="component" value="Unassembled WGS sequence"/>
</dbReference>
<dbReference type="EC" id="3.2.2.n1" evidence="3"/>
<protein>
    <recommendedName>
        <fullName evidence="3">Cytokinin riboside 5'-monophosphate phosphoribohydrolase</fullName>
        <ecNumber evidence="3">3.2.2.n1</ecNumber>
    </recommendedName>
</protein>
<comment type="catalytic activity">
    <reaction evidence="1">
        <text>AMP + H2O = D-ribose 5-phosphate + adenine</text>
        <dbReference type="Rhea" id="RHEA:20129"/>
        <dbReference type="ChEBI" id="CHEBI:15377"/>
        <dbReference type="ChEBI" id="CHEBI:16708"/>
        <dbReference type="ChEBI" id="CHEBI:78346"/>
        <dbReference type="ChEBI" id="CHEBI:456215"/>
        <dbReference type="EC" id="3.2.2.4"/>
    </reaction>
</comment>
<reference evidence="4 5" key="1">
    <citation type="submission" date="2019-02" db="EMBL/GenBank/DDBJ databases">
        <authorList>
            <person name="Li Y."/>
        </authorList>
    </citation>
    <scope>NUCLEOTIDE SEQUENCE [LARGE SCALE GENOMIC DNA]</scope>
    <source>
        <strain evidence="4 5">3-7</strain>
    </source>
</reference>
<dbReference type="OrthoDB" id="9801098at2"/>
<keyword evidence="3" id="KW-0378">Hydrolase</keyword>
<comment type="similarity">
    <text evidence="2 3">Belongs to the LOG family.</text>
</comment>